<name>Q8G7M9_BIFLO</name>
<sequence length="87" mass="9766">MDCCALIMAVRGIITSFHETVVESDCVVATRGSFVRSHGSDAPHDPLLRVLNCNRSCLVQMVSCRPEFFLDFFSPSLQLIEHIIRLN</sequence>
<dbReference type="Proteomes" id="UP000000439">
    <property type="component" value="Chromosome"/>
</dbReference>
<proteinExistence type="predicted"/>
<accession>Q8G7M9</accession>
<dbReference type="HOGENOM" id="CLU_2477118_0_0_11"/>
<dbReference type="AlphaFoldDB" id="Q8G7M9"/>
<dbReference type="STRING" id="206672.BL0226"/>
<gene>
    <name evidence="1" type="ordered locus">BL0226</name>
</gene>
<evidence type="ECO:0000313" key="1">
    <source>
        <dbReference type="EMBL" id="AAN24072.1"/>
    </source>
</evidence>
<keyword evidence="2" id="KW-1185">Reference proteome</keyword>
<dbReference type="KEGG" id="blo:BL0226"/>
<dbReference type="EMBL" id="AE014295">
    <property type="protein sequence ID" value="AAN24072.1"/>
    <property type="molecule type" value="Genomic_DNA"/>
</dbReference>
<protein>
    <submittedName>
        <fullName evidence="1">Uncharacterized protein</fullName>
    </submittedName>
</protein>
<organism evidence="1 2">
    <name type="scientific">Bifidobacterium longum (strain NCC 2705)</name>
    <dbReference type="NCBI Taxonomy" id="206672"/>
    <lineage>
        <taxon>Bacteria</taxon>
        <taxon>Bacillati</taxon>
        <taxon>Actinomycetota</taxon>
        <taxon>Actinomycetes</taxon>
        <taxon>Bifidobacteriales</taxon>
        <taxon>Bifidobacteriaceae</taxon>
        <taxon>Bifidobacterium</taxon>
    </lineage>
</organism>
<reference evidence="1 2" key="1">
    <citation type="journal article" date="2002" name="Proc. Natl. Acad. Sci. U.S.A.">
        <title>The genome sequence of Bifidobacterium longum reflects its adaptation to the human gastrointestinal tract.</title>
        <authorList>
            <person name="Schell M.A."/>
            <person name="Karmirantzou M."/>
            <person name="Snel B."/>
            <person name="Vilanova D."/>
            <person name="Berger B."/>
            <person name="Pessi G."/>
            <person name="Zwahlen M.C."/>
            <person name="Desiere F."/>
            <person name="Bork P."/>
            <person name="Delley M."/>
            <person name="Pridmore R.D."/>
            <person name="Arigoni F."/>
        </authorList>
    </citation>
    <scope>NUCLEOTIDE SEQUENCE [LARGE SCALE GENOMIC DNA]</scope>
    <source>
        <strain evidence="2">NCC 2705</strain>
    </source>
</reference>
<evidence type="ECO:0000313" key="2">
    <source>
        <dbReference type="Proteomes" id="UP000000439"/>
    </source>
</evidence>
<dbReference type="EnsemblBacteria" id="AAN24072">
    <property type="protein sequence ID" value="AAN24072"/>
    <property type="gene ID" value="BL0226"/>
</dbReference>